<reference evidence="2 3" key="1">
    <citation type="submission" date="2019-03" db="EMBL/GenBank/DDBJ databases">
        <title>Genomic Encyclopedia of Type Strains, Phase IV (KMG-IV): sequencing the most valuable type-strain genomes for metagenomic binning, comparative biology and taxonomic classification.</title>
        <authorList>
            <person name="Goeker M."/>
        </authorList>
    </citation>
    <scope>NUCLEOTIDE SEQUENCE [LARGE SCALE GENOMIC DNA]</scope>
    <source>
        <strain evidence="2 3">DSM 45361</strain>
    </source>
</reference>
<gene>
    <name evidence="2" type="ORF">EV186_102459</name>
</gene>
<feature type="transmembrane region" description="Helical" evidence="1">
    <location>
        <begin position="15"/>
        <end position="38"/>
    </location>
</feature>
<evidence type="ECO:0000313" key="2">
    <source>
        <dbReference type="EMBL" id="TDQ00598.1"/>
    </source>
</evidence>
<name>A0A4R6SI16_LABRH</name>
<feature type="transmembrane region" description="Helical" evidence="1">
    <location>
        <begin position="45"/>
        <end position="64"/>
    </location>
</feature>
<dbReference type="Proteomes" id="UP000295444">
    <property type="component" value="Unassembled WGS sequence"/>
</dbReference>
<proteinExistence type="predicted"/>
<comment type="caution">
    <text evidence="2">The sequence shown here is derived from an EMBL/GenBank/DDBJ whole genome shotgun (WGS) entry which is preliminary data.</text>
</comment>
<dbReference type="EMBL" id="SNXZ01000002">
    <property type="protein sequence ID" value="TDQ00598.1"/>
    <property type="molecule type" value="Genomic_DNA"/>
</dbReference>
<dbReference type="RefSeq" id="WP_133849291.1">
    <property type="nucleotide sequence ID" value="NZ_SNXZ01000002.1"/>
</dbReference>
<dbReference type="AlphaFoldDB" id="A0A4R6SI16"/>
<protein>
    <submittedName>
        <fullName evidence="2">Uncharacterized protein</fullName>
    </submittedName>
</protein>
<dbReference type="OrthoDB" id="3698015at2"/>
<evidence type="ECO:0000256" key="1">
    <source>
        <dbReference type="SAM" id="Phobius"/>
    </source>
</evidence>
<keyword evidence="1" id="KW-0472">Membrane</keyword>
<keyword evidence="1" id="KW-0812">Transmembrane</keyword>
<accession>A0A4R6SI16</accession>
<evidence type="ECO:0000313" key="3">
    <source>
        <dbReference type="Proteomes" id="UP000295444"/>
    </source>
</evidence>
<sequence>MIVAQGALNSDSGAALAHVALGIIGSFILVILAFRALAAFADERYGKIVTCFLAAVPVFGFAYLPDQTRSLLSTLWSMFAGGG</sequence>
<keyword evidence="1" id="KW-1133">Transmembrane helix</keyword>
<organism evidence="2 3">
    <name type="scientific">Labedaea rhizosphaerae</name>
    <dbReference type="NCBI Taxonomy" id="598644"/>
    <lineage>
        <taxon>Bacteria</taxon>
        <taxon>Bacillati</taxon>
        <taxon>Actinomycetota</taxon>
        <taxon>Actinomycetes</taxon>
        <taxon>Pseudonocardiales</taxon>
        <taxon>Pseudonocardiaceae</taxon>
        <taxon>Labedaea</taxon>
    </lineage>
</organism>
<keyword evidence="3" id="KW-1185">Reference proteome</keyword>